<organism evidence="2 3">
    <name type="scientific">Panicum virgatum</name>
    <name type="common">Blackwell switchgrass</name>
    <dbReference type="NCBI Taxonomy" id="38727"/>
    <lineage>
        <taxon>Eukaryota</taxon>
        <taxon>Viridiplantae</taxon>
        <taxon>Streptophyta</taxon>
        <taxon>Embryophyta</taxon>
        <taxon>Tracheophyta</taxon>
        <taxon>Spermatophyta</taxon>
        <taxon>Magnoliopsida</taxon>
        <taxon>Liliopsida</taxon>
        <taxon>Poales</taxon>
        <taxon>Poaceae</taxon>
        <taxon>PACMAD clade</taxon>
        <taxon>Panicoideae</taxon>
        <taxon>Panicodae</taxon>
        <taxon>Paniceae</taxon>
        <taxon>Panicinae</taxon>
        <taxon>Panicum</taxon>
        <taxon>Panicum sect. Hiantes</taxon>
    </lineage>
</organism>
<dbReference type="EMBL" id="CM029052">
    <property type="protein sequence ID" value="KAG2557238.1"/>
    <property type="molecule type" value="Genomic_DNA"/>
</dbReference>
<keyword evidence="3" id="KW-1185">Reference proteome</keyword>
<evidence type="ECO:0000313" key="2">
    <source>
        <dbReference type="EMBL" id="KAG2557238.1"/>
    </source>
</evidence>
<accession>A0A8T0P8C0</accession>
<evidence type="ECO:0000256" key="1">
    <source>
        <dbReference type="SAM" id="MobiDB-lite"/>
    </source>
</evidence>
<sequence length="170" mass="19487">MLNDPAKSHCQAPKNLTPLRLRTPVRQTTNHPRGELNHPSGWVHKTNPIPRVGKYTFQDHRRINLYRRRSQRRNKRTQRYLEQTPTLQIQGTPNSGSWYLHRRCCCRQTSSGVAKSSTGLPLEEHQHSIPPQEETRGFQPSSSILQRKEEQGGKLLAHSTSTPGAKRTLT</sequence>
<protein>
    <submittedName>
        <fullName evidence="2">Uncharacterized protein</fullName>
    </submittedName>
</protein>
<feature type="region of interest" description="Disordered" evidence="1">
    <location>
        <begin position="28"/>
        <end position="49"/>
    </location>
</feature>
<feature type="region of interest" description="Disordered" evidence="1">
    <location>
        <begin position="112"/>
        <end position="170"/>
    </location>
</feature>
<name>A0A8T0P8C0_PANVG</name>
<gene>
    <name evidence="2" type="ORF">PVAP13_8NG163001</name>
</gene>
<dbReference type="AlphaFoldDB" id="A0A8T0P8C0"/>
<proteinExistence type="predicted"/>
<reference evidence="2" key="1">
    <citation type="submission" date="2020-05" db="EMBL/GenBank/DDBJ databases">
        <title>WGS assembly of Panicum virgatum.</title>
        <authorList>
            <person name="Lovell J.T."/>
            <person name="Jenkins J."/>
            <person name="Shu S."/>
            <person name="Juenger T.E."/>
            <person name="Schmutz J."/>
        </authorList>
    </citation>
    <scope>NUCLEOTIDE SEQUENCE</scope>
    <source>
        <strain evidence="2">AP13</strain>
    </source>
</reference>
<dbReference type="Proteomes" id="UP000823388">
    <property type="component" value="Chromosome 8N"/>
</dbReference>
<evidence type="ECO:0000313" key="3">
    <source>
        <dbReference type="Proteomes" id="UP000823388"/>
    </source>
</evidence>
<comment type="caution">
    <text evidence="2">The sequence shown here is derived from an EMBL/GenBank/DDBJ whole genome shotgun (WGS) entry which is preliminary data.</text>
</comment>